<dbReference type="Proteomes" id="UP000603434">
    <property type="component" value="Unassembled WGS sequence"/>
</dbReference>
<dbReference type="SUPFAM" id="SSF89447">
    <property type="entry name" value="AbrB/MazE/MraZ-like"/>
    <property type="match status" value="1"/>
</dbReference>
<organism evidence="2 3">
    <name type="scientific">Candidatus Desulfatibia profunda</name>
    <dbReference type="NCBI Taxonomy" id="2841695"/>
    <lineage>
        <taxon>Bacteria</taxon>
        <taxon>Pseudomonadati</taxon>
        <taxon>Thermodesulfobacteriota</taxon>
        <taxon>Desulfobacteria</taxon>
        <taxon>Desulfobacterales</taxon>
        <taxon>Desulfobacterales incertae sedis</taxon>
        <taxon>Candidatus Desulfatibia</taxon>
    </lineage>
</organism>
<keyword evidence="2" id="KW-0238">DNA-binding</keyword>
<evidence type="ECO:0000259" key="1">
    <source>
        <dbReference type="SMART" id="SM00966"/>
    </source>
</evidence>
<dbReference type="InterPro" id="IPR037914">
    <property type="entry name" value="SpoVT-AbrB_sf"/>
</dbReference>
<dbReference type="InterPro" id="IPR007159">
    <property type="entry name" value="SpoVT-AbrB_dom"/>
</dbReference>
<evidence type="ECO:0000313" key="3">
    <source>
        <dbReference type="Proteomes" id="UP000603434"/>
    </source>
</evidence>
<feature type="domain" description="SpoVT-AbrB" evidence="1">
    <location>
        <begin position="6"/>
        <end position="51"/>
    </location>
</feature>
<comment type="caution">
    <text evidence="2">The sequence shown here is derived from an EMBL/GenBank/DDBJ whole genome shotgun (WGS) entry which is preliminary data.</text>
</comment>
<dbReference type="SMART" id="SM00966">
    <property type="entry name" value="SpoVT_AbrB"/>
    <property type="match status" value="1"/>
</dbReference>
<protein>
    <submittedName>
        <fullName evidence="2">AbrB/MazE/SpoVT family DNA-binding domain-containing protein</fullName>
    </submittedName>
</protein>
<dbReference type="Gene3D" id="2.10.260.10">
    <property type="match status" value="1"/>
</dbReference>
<accession>A0A8J6THG2</accession>
<sequence>MISDTIKLGKRGTVVIPAGLRKRYGLKEGSQLIIEPMSDGVMLRPVVTLPVEIYSPERKAEFLLNNTTTLKEYAEAIKKIREMGLDPETIPHTKPKKK</sequence>
<reference evidence="2 3" key="1">
    <citation type="submission" date="2020-08" db="EMBL/GenBank/DDBJ databases">
        <title>Bridging the membrane lipid divide: bacteria of the FCB group superphylum have the potential to synthesize archaeal ether lipids.</title>
        <authorList>
            <person name="Villanueva L."/>
            <person name="Von Meijenfeldt F.A.B."/>
            <person name="Westbye A.B."/>
            <person name="Yadav S."/>
            <person name="Hopmans E.C."/>
            <person name="Dutilh B.E."/>
            <person name="Sinninghe Damste J.S."/>
        </authorList>
    </citation>
    <scope>NUCLEOTIDE SEQUENCE [LARGE SCALE GENOMIC DNA]</scope>
    <source>
        <strain evidence="2">NIOZ-UU30</strain>
    </source>
</reference>
<dbReference type="EMBL" id="JACNJH010000153">
    <property type="protein sequence ID" value="MBC8361805.1"/>
    <property type="molecule type" value="Genomic_DNA"/>
</dbReference>
<evidence type="ECO:0000313" key="2">
    <source>
        <dbReference type="EMBL" id="MBC8361805.1"/>
    </source>
</evidence>
<name>A0A8J6THG2_9BACT</name>
<dbReference type="GO" id="GO:0003677">
    <property type="term" value="F:DNA binding"/>
    <property type="evidence" value="ECO:0007669"/>
    <property type="project" value="UniProtKB-KW"/>
</dbReference>
<proteinExistence type="predicted"/>
<dbReference type="Pfam" id="PF04014">
    <property type="entry name" value="MazE_antitoxin"/>
    <property type="match status" value="1"/>
</dbReference>
<dbReference type="AlphaFoldDB" id="A0A8J6THG2"/>
<gene>
    <name evidence="2" type="ORF">H8E23_10440</name>
</gene>
<dbReference type="NCBIfam" id="TIGR01439">
    <property type="entry name" value="lp_hng_hel_AbrB"/>
    <property type="match status" value="1"/>
</dbReference>